<evidence type="ECO:0000256" key="1">
    <source>
        <dbReference type="SAM" id="MobiDB-lite"/>
    </source>
</evidence>
<organism evidence="3 4">
    <name type="scientific">Escallonia herrerae</name>
    <dbReference type="NCBI Taxonomy" id="1293975"/>
    <lineage>
        <taxon>Eukaryota</taxon>
        <taxon>Viridiplantae</taxon>
        <taxon>Streptophyta</taxon>
        <taxon>Embryophyta</taxon>
        <taxon>Tracheophyta</taxon>
        <taxon>Spermatophyta</taxon>
        <taxon>Magnoliopsida</taxon>
        <taxon>eudicotyledons</taxon>
        <taxon>Gunneridae</taxon>
        <taxon>Pentapetalae</taxon>
        <taxon>asterids</taxon>
        <taxon>campanulids</taxon>
        <taxon>Escalloniales</taxon>
        <taxon>Escalloniaceae</taxon>
        <taxon>Escallonia</taxon>
    </lineage>
</organism>
<name>A0AA89B8N2_9ASTE</name>
<evidence type="ECO:0000259" key="2">
    <source>
        <dbReference type="Pfam" id="PF03732"/>
    </source>
</evidence>
<comment type="caution">
    <text evidence="3">The sequence shown here is derived from an EMBL/GenBank/DDBJ whole genome shotgun (WGS) entry which is preliminary data.</text>
</comment>
<dbReference type="AlphaFoldDB" id="A0AA89B8N2"/>
<dbReference type="Proteomes" id="UP001188597">
    <property type="component" value="Unassembled WGS sequence"/>
</dbReference>
<evidence type="ECO:0000313" key="4">
    <source>
        <dbReference type="Proteomes" id="UP001188597"/>
    </source>
</evidence>
<reference evidence="3" key="1">
    <citation type="submission" date="2022-12" db="EMBL/GenBank/DDBJ databases">
        <title>Draft genome assemblies for two species of Escallonia (Escalloniales).</title>
        <authorList>
            <person name="Chanderbali A."/>
            <person name="Dervinis C."/>
            <person name="Anghel I."/>
            <person name="Soltis D."/>
            <person name="Soltis P."/>
            <person name="Zapata F."/>
        </authorList>
    </citation>
    <scope>NUCLEOTIDE SEQUENCE</scope>
    <source>
        <strain evidence="3">UCBG64.0493</strain>
        <tissue evidence="3">Leaf</tissue>
    </source>
</reference>
<feature type="domain" description="Retrotransposon gag" evidence="2">
    <location>
        <begin position="58"/>
        <end position="146"/>
    </location>
</feature>
<dbReference type="EMBL" id="JAVXUP010000605">
    <property type="protein sequence ID" value="KAK3024376.1"/>
    <property type="molecule type" value="Genomic_DNA"/>
</dbReference>
<sequence length="223" mass="26157">MSQAFEKLTKTVEEKDFQIATLMNKLELQANEESNRGEVNEASKKGGANGRHDESTFDRSLKGNVFDWYTDIEPESIDCWEVMEHEFLNWFYSTRCSISMMELTNTRQWKEEPVVDYINRWHSLSLDCKERLSKILAVEMCMQGMHWGLLYILQVTTAPLKVPKKDMHKEEKTLEHLREKPRQQPSLKELEGKVYPFPDSDVPGILDFLLEKGIIELRESKRP</sequence>
<dbReference type="Pfam" id="PF03732">
    <property type="entry name" value="Retrotrans_gag"/>
    <property type="match status" value="1"/>
</dbReference>
<feature type="compositionally biased region" description="Basic and acidic residues" evidence="1">
    <location>
        <begin position="33"/>
        <end position="56"/>
    </location>
</feature>
<protein>
    <recommendedName>
        <fullName evidence="2">Retrotransposon gag domain-containing protein</fullName>
    </recommendedName>
</protein>
<accession>A0AA89B8N2</accession>
<dbReference type="PANTHER" id="PTHR33437">
    <property type="entry name" value="OS06G0361200 PROTEIN"/>
    <property type="match status" value="1"/>
</dbReference>
<gene>
    <name evidence="3" type="ORF">RJ639_043280</name>
</gene>
<keyword evidence="4" id="KW-1185">Reference proteome</keyword>
<evidence type="ECO:0000313" key="3">
    <source>
        <dbReference type="EMBL" id="KAK3024376.1"/>
    </source>
</evidence>
<dbReference type="PANTHER" id="PTHR33437:SF2">
    <property type="entry name" value="OS06G0361200 PROTEIN"/>
    <property type="match status" value="1"/>
</dbReference>
<dbReference type="InterPro" id="IPR005162">
    <property type="entry name" value="Retrotrans_gag_dom"/>
</dbReference>
<proteinExistence type="predicted"/>
<feature type="region of interest" description="Disordered" evidence="1">
    <location>
        <begin position="30"/>
        <end position="56"/>
    </location>
</feature>